<dbReference type="InterPro" id="IPR007219">
    <property type="entry name" value="XnlR_reg_dom"/>
</dbReference>
<organism evidence="7 8">
    <name type="scientific">Cephalotrichum gorgonifer</name>
    <dbReference type="NCBI Taxonomy" id="2041049"/>
    <lineage>
        <taxon>Eukaryota</taxon>
        <taxon>Fungi</taxon>
        <taxon>Dikarya</taxon>
        <taxon>Ascomycota</taxon>
        <taxon>Pezizomycotina</taxon>
        <taxon>Sordariomycetes</taxon>
        <taxon>Hypocreomycetidae</taxon>
        <taxon>Microascales</taxon>
        <taxon>Microascaceae</taxon>
        <taxon>Cephalotrichum</taxon>
    </lineage>
</organism>
<accession>A0AAE8MT52</accession>
<dbReference type="EMBL" id="ONZQ02000003">
    <property type="protein sequence ID" value="SPN99974.1"/>
    <property type="molecule type" value="Genomic_DNA"/>
</dbReference>
<evidence type="ECO:0000313" key="8">
    <source>
        <dbReference type="Proteomes" id="UP001187682"/>
    </source>
</evidence>
<dbReference type="GO" id="GO:0005634">
    <property type="term" value="C:nucleus"/>
    <property type="evidence" value="ECO:0007669"/>
    <property type="project" value="UniProtKB-SubCell"/>
</dbReference>
<comment type="caution">
    <text evidence="7">The sequence shown here is derived from an EMBL/GenBank/DDBJ whole genome shotgun (WGS) entry which is preliminary data.</text>
</comment>
<dbReference type="GO" id="GO:0008270">
    <property type="term" value="F:zinc ion binding"/>
    <property type="evidence" value="ECO:0007669"/>
    <property type="project" value="InterPro"/>
</dbReference>
<evidence type="ECO:0000256" key="4">
    <source>
        <dbReference type="ARBA" id="ARBA00023163"/>
    </source>
</evidence>
<sequence length="586" mass="64718">MSMVTYTSYYHQVPSPQNQAKKNSNKIPRDVVGSGIGVSGTSSEWDLLPPVSEVIESVDSFSRHYFQLSFISKNRFIFRLREDHRSVSPFLLLSILSISARLTPSLVRRFGSGPKASEAFIEHATQLSARKVYERPSLEACQAFYLLGIAQQRSGWKELSSMNMAISIRLAVLMELHRESAYAISNPSREQIVVAESARRTLWMLYDQDSLHSGPTSPASLVSDNIDTLLPCSEGDFDSGREPSHRAALEDLPQACGELKLTFDSGQSLFASLIQIRHIWGIIAKSAMNFERSLYPWDSQSEFSKRAAKLKWWEDGLPGEHLWNPSLLKGYGGVGQDTEAYLEVTMTTKLCNIVLRRSYLHDILFLDTGDKSRQNYFSDMSYQLFSHVQSLFEQGDARFTASGAEGDTGAQLGLFCMYVCGLFSAYLARYPDICPDAGLSRRGYGMLQRAISILAEGQETWPLATRWRIALEKLSTANGMPSPTLPPLTLPEAPQRLFLPGPPMAAPLLLPPQSQSQTAGLPRICVPPCPIPAPHMSPPSAECFGMSGQGRGEAGAGAALGPGNDGFEAELRFHLYGEESRPRVFG</sequence>
<protein>
    <submittedName>
        <fullName evidence="7">Related to general repressor of transcription</fullName>
    </submittedName>
</protein>
<dbReference type="GO" id="GO:0003677">
    <property type="term" value="F:DNA binding"/>
    <property type="evidence" value="ECO:0007669"/>
    <property type="project" value="InterPro"/>
</dbReference>
<reference evidence="7" key="1">
    <citation type="submission" date="2018-03" db="EMBL/GenBank/DDBJ databases">
        <authorList>
            <person name="Guldener U."/>
        </authorList>
    </citation>
    <scope>NUCLEOTIDE SEQUENCE</scope>
</reference>
<gene>
    <name evidence="7" type="ORF">DNG_02826</name>
</gene>
<feature type="domain" description="Xylanolytic transcriptional activator regulatory" evidence="6">
    <location>
        <begin position="61"/>
        <end position="302"/>
    </location>
</feature>
<proteinExistence type="predicted"/>
<keyword evidence="2" id="KW-0479">Metal-binding</keyword>
<keyword evidence="5" id="KW-0539">Nucleus</keyword>
<name>A0AAE8MT52_9PEZI</name>
<keyword evidence="4" id="KW-0804">Transcription</keyword>
<dbReference type="PANTHER" id="PTHR47338">
    <property type="entry name" value="ZN(II)2CYS6 TRANSCRIPTION FACTOR (EUROFUNG)-RELATED"/>
    <property type="match status" value="1"/>
</dbReference>
<evidence type="ECO:0000256" key="5">
    <source>
        <dbReference type="ARBA" id="ARBA00023242"/>
    </source>
</evidence>
<dbReference type="AlphaFoldDB" id="A0AAE8MT52"/>
<evidence type="ECO:0000256" key="3">
    <source>
        <dbReference type="ARBA" id="ARBA00023015"/>
    </source>
</evidence>
<dbReference type="InterPro" id="IPR050815">
    <property type="entry name" value="TF_fung"/>
</dbReference>
<evidence type="ECO:0000313" key="7">
    <source>
        <dbReference type="EMBL" id="SPN99974.1"/>
    </source>
</evidence>
<keyword evidence="8" id="KW-1185">Reference proteome</keyword>
<dbReference type="GO" id="GO:0000981">
    <property type="term" value="F:DNA-binding transcription factor activity, RNA polymerase II-specific"/>
    <property type="evidence" value="ECO:0007669"/>
    <property type="project" value="InterPro"/>
</dbReference>
<dbReference type="Pfam" id="PF04082">
    <property type="entry name" value="Fungal_trans"/>
    <property type="match status" value="1"/>
</dbReference>
<comment type="subcellular location">
    <subcellularLocation>
        <location evidence="1">Nucleus</location>
    </subcellularLocation>
</comment>
<dbReference type="Proteomes" id="UP001187682">
    <property type="component" value="Unassembled WGS sequence"/>
</dbReference>
<dbReference type="PANTHER" id="PTHR47338:SF5">
    <property type="entry name" value="ZN(II)2CYS6 TRANSCRIPTION FACTOR (EUROFUNG)"/>
    <property type="match status" value="1"/>
</dbReference>
<evidence type="ECO:0000256" key="2">
    <source>
        <dbReference type="ARBA" id="ARBA00022723"/>
    </source>
</evidence>
<dbReference type="GO" id="GO:0006351">
    <property type="term" value="P:DNA-templated transcription"/>
    <property type="evidence" value="ECO:0007669"/>
    <property type="project" value="InterPro"/>
</dbReference>
<evidence type="ECO:0000256" key="1">
    <source>
        <dbReference type="ARBA" id="ARBA00004123"/>
    </source>
</evidence>
<evidence type="ECO:0000259" key="6">
    <source>
        <dbReference type="Pfam" id="PF04082"/>
    </source>
</evidence>
<dbReference type="CDD" id="cd12148">
    <property type="entry name" value="fungal_TF_MHR"/>
    <property type="match status" value="1"/>
</dbReference>
<keyword evidence="3" id="KW-0805">Transcription regulation</keyword>